<dbReference type="OrthoDB" id="10494694at2759"/>
<protein>
    <submittedName>
        <fullName evidence="2">23612_t:CDS:1</fullName>
    </submittedName>
</protein>
<sequence>MGEAAGRCEIHLQNDCSQVSNELLTSFQETINNNDKNYVILEPNQKYNESNQEHEETTLLFESDDELINLNESEDKNYE</sequence>
<proteinExistence type="predicted"/>
<evidence type="ECO:0000313" key="3">
    <source>
        <dbReference type="Proteomes" id="UP000789759"/>
    </source>
</evidence>
<keyword evidence="3" id="KW-1185">Reference proteome</keyword>
<dbReference type="EMBL" id="CAJVQA010006884">
    <property type="protein sequence ID" value="CAG8648067.1"/>
    <property type="molecule type" value="Genomic_DNA"/>
</dbReference>
<feature type="region of interest" description="Disordered" evidence="1">
    <location>
        <begin position="48"/>
        <end position="79"/>
    </location>
</feature>
<evidence type="ECO:0000313" key="2">
    <source>
        <dbReference type="EMBL" id="CAG8648067.1"/>
    </source>
</evidence>
<evidence type="ECO:0000256" key="1">
    <source>
        <dbReference type="SAM" id="MobiDB-lite"/>
    </source>
</evidence>
<gene>
    <name evidence="2" type="ORF">CPELLU_LOCUS9193</name>
</gene>
<dbReference type="AlphaFoldDB" id="A0A9N9H0N7"/>
<accession>A0A9N9H0N7</accession>
<dbReference type="Proteomes" id="UP000789759">
    <property type="component" value="Unassembled WGS sequence"/>
</dbReference>
<reference evidence="2" key="1">
    <citation type="submission" date="2021-06" db="EMBL/GenBank/DDBJ databases">
        <authorList>
            <person name="Kallberg Y."/>
            <person name="Tangrot J."/>
            <person name="Rosling A."/>
        </authorList>
    </citation>
    <scope>NUCLEOTIDE SEQUENCE</scope>
    <source>
        <strain evidence="2">FL966</strain>
    </source>
</reference>
<name>A0A9N9H0N7_9GLOM</name>
<organism evidence="2 3">
    <name type="scientific">Cetraspora pellucida</name>
    <dbReference type="NCBI Taxonomy" id="1433469"/>
    <lineage>
        <taxon>Eukaryota</taxon>
        <taxon>Fungi</taxon>
        <taxon>Fungi incertae sedis</taxon>
        <taxon>Mucoromycota</taxon>
        <taxon>Glomeromycotina</taxon>
        <taxon>Glomeromycetes</taxon>
        <taxon>Diversisporales</taxon>
        <taxon>Gigasporaceae</taxon>
        <taxon>Cetraspora</taxon>
    </lineage>
</organism>
<comment type="caution">
    <text evidence="2">The sequence shown here is derived from an EMBL/GenBank/DDBJ whole genome shotgun (WGS) entry which is preliminary data.</text>
</comment>